<dbReference type="Gene3D" id="2.130.10.10">
    <property type="entry name" value="YVTN repeat-like/Quinoprotein amine dehydrogenase"/>
    <property type="match status" value="1"/>
</dbReference>
<name>A0A7R9MEV2_9ACAR</name>
<dbReference type="PANTHER" id="PTHR22806:SF0">
    <property type="entry name" value="NUCLEOPORIN NUP37"/>
    <property type="match status" value="1"/>
</dbReference>
<organism evidence="1">
    <name type="scientific">Oppiella nova</name>
    <dbReference type="NCBI Taxonomy" id="334625"/>
    <lineage>
        <taxon>Eukaryota</taxon>
        <taxon>Metazoa</taxon>
        <taxon>Ecdysozoa</taxon>
        <taxon>Arthropoda</taxon>
        <taxon>Chelicerata</taxon>
        <taxon>Arachnida</taxon>
        <taxon>Acari</taxon>
        <taxon>Acariformes</taxon>
        <taxon>Sarcoptiformes</taxon>
        <taxon>Oribatida</taxon>
        <taxon>Brachypylina</taxon>
        <taxon>Oppioidea</taxon>
        <taxon>Oppiidae</taxon>
        <taxon>Oppiella</taxon>
    </lineage>
</organism>
<dbReference type="EMBL" id="CAJPVJ010013493">
    <property type="protein sequence ID" value="CAG2174874.1"/>
    <property type="molecule type" value="Genomic_DNA"/>
</dbReference>
<dbReference type="GO" id="GO:0031080">
    <property type="term" value="C:nuclear pore outer ring"/>
    <property type="evidence" value="ECO:0007669"/>
    <property type="project" value="InterPro"/>
</dbReference>
<dbReference type="AlphaFoldDB" id="A0A7R9MEV2"/>
<sequence length="155" mass="17480">VSVKWHKSDPNKLFIAEKKGIIRFYNCQTKRPLMSCDCNRFPLLSADWSPTNSLFITCVAGTDVFFWDTSLSSLPIEQRRGHVNGSQSIRFFDSNIIATRGRPNNTVRVENLKTNQVLMEEQMKAGAGIAWNCKIPVLAVGANKCVHIYRFGSIV</sequence>
<gene>
    <name evidence="1" type="ORF">ONB1V03_LOCUS14313</name>
</gene>
<evidence type="ECO:0000313" key="1">
    <source>
        <dbReference type="EMBL" id="CAD7657688.1"/>
    </source>
</evidence>
<accession>A0A7R9MEV2</accession>
<keyword evidence="2" id="KW-1185">Reference proteome</keyword>
<dbReference type="PANTHER" id="PTHR22806">
    <property type="entry name" value="NUCLEOPORIN NUP37 P37 -RELATED"/>
    <property type="match status" value="1"/>
</dbReference>
<feature type="non-terminal residue" evidence="1">
    <location>
        <position position="1"/>
    </location>
</feature>
<dbReference type="SUPFAM" id="SSF50978">
    <property type="entry name" value="WD40 repeat-like"/>
    <property type="match status" value="1"/>
</dbReference>
<evidence type="ECO:0000313" key="2">
    <source>
        <dbReference type="Proteomes" id="UP000728032"/>
    </source>
</evidence>
<dbReference type="EMBL" id="OC928318">
    <property type="protein sequence ID" value="CAD7657688.1"/>
    <property type="molecule type" value="Genomic_DNA"/>
</dbReference>
<reference evidence="1" key="1">
    <citation type="submission" date="2020-11" db="EMBL/GenBank/DDBJ databases">
        <authorList>
            <person name="Tran Van P."/>
        </authorList>
    </citation>
    <scope>NUCLEOTIDE SEQUENCE</scope>
</reference>
<dbReference type="OrthoDB" id="340259at2759"/>
<dbReference type="InterPro" id="IPR015943">
    <property type="entry name" value="WD40/YVTN_repeat-like_dom_sf"/>
</dbReference>
<proteinExistence type="predicted"/>
<dbReference type="Proteomes" id="UP000728032">
    <property type="component" value="Unassembled WGS sequence"/>
</dbReference>
<dbReference type="InterPro" id="IPR036322">
    <property type="entry name" value="WD40_repeat_dom_sf"/>
</dbReference>
<protein>
    <submittedName>
        <fullName evidence="1">Uncharacterized protein</fullName>
    </submittedName>
</protein>
<dbReference type="InterPro" id="IPR037626">
    <property type="entry name" value="NUP37"/>
</dbReference>